<gene>
    <name evidence="1" type="ORF">E1295_18300</name>
</gene>
<dbReference type="EMBL" id="SMLD01000042">
    <property type="protein sequence ID" value="TDE51556.1"/>
    <property type="molecule type" value="Genomic_DNA"/>
</dbReference>
<evidence type="ECO:0000313" key="2">
    <source>
        <dbReference type="Proteomes" id="UP000295136"/>
    </source>
</evidence>
<name>A0A4R5FIQ4_9ACTN</name>
<keyword evidence="2" id="KW-1185">Reference proteome</keyword>
<dbReference type="Proteomes" id="UP000295136">
    <property type="component" value="Unassembled WGS sequence"/>
</dbReference>
<accession>A0A4R5FIQ4</accession>
<comment type="caution">
    <text evidence="1">The sequence shown here is derived from an EMBL/GenBank/DDBJ whole genome shotgun (WGS) entry which is preliminary data.</text>
</comment>
<dbReference type="AlphaFoldDB" id="A0A4R5FIQ4"/>
<sequence>MSAEWAELDDRAWRLYSGIHRMLLRLAGRLPDELITRTRTMLAEGDLAYLPDTVTIAAVEAGIPLTAEESAVMREVFAALGLEGAPTGADEVTLTTTTPATGHTFSPDSGRSPRVPAGLDLTDGVPDELADLEDDLFDLTDHLVVDALSGHAGVAAVRRAWRDGPGGVRRVHLVEVDPGVPAWEVALEGQAESSQMDESDPQVEVYWTGDDLPPYHRAAIEAATLLWRRG</sequence>
<proteinExistence type="predicted"/>
<dbReference type="RefSeq" id="WP_132631531.1">
    <property type="nucleotide sequence ID" value="NZ_SMLD01000042.1"/>
</dbReference>
<reference evidence="1 2" key="1">
    <citation type="submission" date="2019-03" db="EMBL/GenBank/DDBJ databases">
        <title>Draft genome sequences of novel Actinobacteria.</title>
        <authorList>
            <person name="Sahin N."/>
            <person name="Ay H."/>
            <person name="Saygin H."/>
        </authorList>
    </citation>
    <scope>NUCLEOTIDE SEQUENCE [LARGE SCALE GENOMIC DNA]</scope>
    <source>
        <strain evidence="1 2">6K102</strain>
    </source>
</reference>
<evidence type="ECO:0000313" key="1">
    <source>
        <dbReference type="EMBL" id="TDE51556.1"/>
    </source>
</evidence>
<organism evidence="1 2">
    <name type="scientific">Nonomuraea mesophila</name>
    <dbReference type="NCBI Taxonomy" id="2530382"/>
    <lineage>
        <taxon>Bacteria</taxon>
        <taxon>Bacillati</taxon>
        <taxon>Actinomycetota</taxon>
        <taxon>Actinomycetes</taxon>
        <taxon>Streptosporangiales</taxon>
        <taxon>Streptosporangiaceae</taxon>
        <taxon>Nonomuraea</taxon>
    </lineage>
</organism>
<protein>
    <submittedName>
        <fullName evidence="1">Uncharacterized protein</fullName>
    </submittedName>
</protein>